<dbReference type="AlphaFoldDB" id="A0A816W548"/>
<reference evidence="2" key="1">
    <citation type="submission" date="2021-01" db="EMBL/GenBank/DDBJ databases">
        <authorList>
            <consortium name="Genoscope - CEA"/>
            <person name="William W."/>
        </authorList>
    </citation>
    <scope>NUCLEOTIDE SEQUENCE</scope>
</reference>
<proteinExistence type="predicted"/>
<evidence type="ECO:0000313" key="2">
    <source>
        <dbReference type="EMBL" id="CAF2130604.1"/>
    </source>
</evidence>
<feature type="compositionally biased region" description="Basic and acidic residues" evidence="1">
    <location>
        <begin position="78"/>
        <end position="106"/>
    </location>
</feature>
<sequence length="106" mass="12179">MKYMVFDYTLCIETAYHILIYGIINHSESAHQPPVAHLYLAKEHPQEHNQACLHVPQSQRHPIRSGNTKTEPASYDRMLQDDDNGTRAETDKAADLAVRKSSRYLE</sequence>
<dbReference type="EMBL" id="HG994357">
    <property type="protein sequence ID" value="CAF2130604.1"/>
    <property type="molecule type" value="Genomic_DNA"/>
</dbReference>
<organism evidence="2">
    <name type="scientific">Brassica napus</name>
    <name type="common">Rape</name>
    <dbReference type="NCBI Taxonomy" id="3708"/>
    <lineage>
        <taxon>Eukaryota</taxon>
        <taxon>Viridiplantae</taxon>
        <taxon>Streptophyta</taxon>
        <taxon>Embryophyta</taxon>
        <taxon>Tracheophyta</taxon>
        <taxon>Spermatophyta</taxon>
        <taxon>Magnoliopsida</taxon>
        <taxon>eudicotyledons</taxon>
        <taxon>Gunneridae</taxon>
        <taxon>Pentapetalae</taxon>
        <taxon>rosids</taxon>
        <taxon>malvids</taxon>
        <taxon>Brassicales</taxon>
        <taxon>Brassicaceae</taxon>
        <taxon>Brassiceae</taxon>
        <taxon>Brassica</taxon>
    </lineage>
</organism>
<dbReference type="Proteomes" id="UP001295469">
    <property type="component" value="Chromosome A03"/>
</dbReference>
<feature type="region of interest" description="Disordered" evidence="1">
    <location>
        <begin position="47"/>
        <end position="106"/>
    </location>
</feature>
<evidence type="ECO:0000256" key="1">
    <source>
        <dbReference type="SAM" id="MobiDB-lite"/>
    </source>
</evidence>
<name>A0A816W548_BRANA</name>
<protein>
    <submittedName>
        <fullName evidence="2">(rape) hypothetical protein</fullName>
    </submittedName>
</protein>
<accession>A0A816W548</accession>
<gene>
    <name evidence="2" type="ORF">DARMORV10_A03P52980.1</name>
</gene>
<feature type="compositionally biased region" description="Polar residues" evidence="1">
    <location>
        <begin position="56"/>
        <end position="71"/>
    </location>
</feature>